<dbReference type="PROSITE" id="PS50943">
    <property type="entry name" value="HTH_CROC1"/>
    <property type="match status" value="1"/>
</dbReference>
<sequence>MTIVRTRTPAGEAIVILPEAEFERLRDLAEEATDARTLAAALARLQGGEEELLSGGDLDALRAAPTPLAFWRGKRGLSAADLARQAGVPEERFSAVERGESIGDVQLYRQVARALGIEIEDLVPDAS</sequence>
<accession>A0AA37H7N4</accession>
<dbReference type="InterPro" id="IPR010982">
    <property type="entry name" value="Lambda_DNA-bd_dom_sf"/>
</dbReference>
<dbReference type="CDD" id="cd00093">
    <property type="entry name" value="HTH_XRE"/>
    <property type="match status" value="1"/>
</dbReference>
<dbReference type="Proteomes" id="UP001055286">
    <property type="component" value="Unassembled WGS sequence"/>
</dbReference>
<reference evidence="2" key="2">
    <citation type="submission" date="2021-08" db="EMBL/GenBank/DDBJ databases">
        <authorList>
            <person name="Tani A."/>
            <person name="Ola A."/>
            <person name="Ogura Y."/>
            <person name="Katsura K."/>
            <person name="Hayashi T."/>
        </authorList>
    </citation>
    <scope>NUCLEOTIDE SEQUENCE</scope>
    <source>
        <strain evidence="2">JCM 32048</strain>
    </source>
</reference>
<protein>
    <recommendedName>
        <fullName evidence="1">HTH cro/C1-type domain-containing protein</fullName>
    </recommendedName>
</protein>
<dbReference type="SMART" id="SM00530">
    <property type="entry name" value="HTH_XRE"/>
    <property type="match status" value="1"/>
</dbReference>
<keyword evidence="3" id="KW-1185">Reference proteome</keyword>
<dbReference type="SUPFAM" id="SSF47413">
    <property type="entry name" value="lambda repressor-like DNA-binding domains"/>
    <property type="match status" value="1"/>
</dbReference>
<comment type="caution">
    <text evidence="2">The sequence shown here is derived from an EMBL/GenBank/DDBJ whole genome shotgun (WGS) entry which is preliminary data.</text>
</comment>
<dbReference type="Pfam" id="PF01381">
    <property type="entry name" value="HTH_3"/>
    <property type="match status" value="1"/>
</dbReference>
<dbReference type="AlphaFoldDB" id="A0AA37H7N4"/>
<evidence type="ECO:0000313" key="3">
    <source>
        <dbReference type="Proteomes" id="UP001055286"/>
    </source>
</evidence>
<dbReference type="InterPro" id="IPR001387">
    <property type="entry name" value="Cro/C1-type_HTH"/>
</dbReference>
<proteinExistence type="predicted"/>
<feature type="domain" description="HTH cro/C1-type" evidence="1">
    <location>
        <begin position="68"/>
        <end position="122"/>
    </location>
</feature>
<reference evidence="2" key="1">
    <citation type="journal article" date="2016" name="Front. Microbiol.">
        <title>Genome Sequence of the Piezophilic, Mesophilic Sulfate-Reducing Bacterium Desulfovibrio indicus J2T.</title>
        <authorList>
            <person name="Cao J."/>
            <person name="Maignien L."/>
            <person name="Shao Z."/>
            <person name="Alain K."/>
            <person name="Jebbar M."/>
        </authorList>
    </citation>
    <scope>NUCLEOTIDE SEQUENCE</scope>
    <source>
        <strain evidence="2">JCM 32048</strain>
    </source>
</reference>
<dbReference type="GO" id="GO:0003677">
    <property type="term" value="F:DNA binding"/>
    <property type="evidence" value="ECO:0007669"/>
    <property type="project" value="InterPro"/>
</dbReference>
<evidence type="ECO:0000259" key="1">
    <source>
        <dbReference type="PROSITE" id="PS50943"/>
    </source>
</evidence>
<dbReference type="RefSeq" id="WP_099907878.1">
    <property type="nucleotide sequence ID" value="NZ_BPQJ01000004.1"/>
</dbReference>
<dbReference type="Gene3D" id="1.10.260.40">
    <property type="entry name" value="lambda repressor-like DNA-binding domains"/>
    <property type="match status" value="1"/>
</dbReference>
<evidence type="ECO:0000313" key="2">
    <source>
        <dbReference type="EMBL" id="GJD60916.1"/>
    </source>
</evidence>
<gene>
    <name evidence="2" type="ORF">MPEAHAMD_1056</name>
</gene>
<name>A0AA37H7N4_9HYPH</name>
<organism evidence="2 3">
    <name type="scientific">Methylobacterium frigidaeris</name>
    <dbReference type="NCBI Taxonomy" id="2038277"/>
    <lineage>
        <taxon>Bacteria</taxon>
        <taxon>Pseudomonadati</taxon>
        <taxon>Pseudomonadota</taxon>
        <taxon>Alphaproteobacteria</taxon>
        <taxon>Hyphomicrobiales</taxon>
        <taxon>Methylobacteriaceae</taxon>
        <taxon>Methylobacterium</taxon>
    </lineage>
</organism>
<dbReference type="EMBL" id="BPQJ01000004">
    <property type="protein sequence ID" value="GJD60916.1"/>
    <property type="molecule type" value="Genomic_DNA"/>
</dbReference>